<feature type="transmembrane region" description="Helical" evidence="10">
    <location>
        <begin position="360"/>
        <end position="378"/>
    </location>
</feature>
<feature type="transmembrane region" description="Helical" evidence="10">
    <location>
        <begin position="415"/>
        <end position="438"/>
    </location>
</feature>
<feature type="transmembrane region" description="Helical" evidence="10">
    <location>
        <begin position="285"/>
        <end position="308"/>
    </location>
</feature>
<keyword evidence="8 10" id="KW-0472">Membrane</keyword>
<dbReference type="PIRSF" id="PIRSF006603">
    <property type="entry name" value="DinF"/>
    <property type="match status" value="1"/>
</dbReference>
<dbReference type="RefSeq" id="WP_349768648.1">
    <property type="nucleotide sequence ID" value="NZ_DRGM01000079.1"/>
</dbReference>
<gene>
    <name evidence="11" type="ORF">ENH88_07375</name>
</gene>
<feature type="transmembrane region" description="Helical" evidence="10">
    <location>
        <begin position="390"/>
        <end position="409"/>
    </location>
</feature>
<keyword evidence="4" id="KW-1003">Cell membrane</keyword>
<evidence type="ECO:0000256" key="9">
    <source>
        <dbReference type="ARBA" id="ARBA00031636"/>
    </source>
</evidence>
<evidence type="ECO:0000256" key="2">
    <source>
        <dbReference type="ARBA" id="ARBA00022448"/>
    </source>
</evidence>
<feature type="transmembrane region" description="Helical" evidence="10">
    <location>
        <begin position="193"/>
        <end position="216"/>
    </location>
</feature>
<feature type="transmembrane region" description="Helical" evidence="10">
    <location>
        <begin position="329"/>
        <end position="348"/>
    </location>
</feature>
<feature type="transmembrane region" description="Helical" evidence="10">
    <location>
        <begin position="167"/>
        <end position="187"/>
    </location>
</feature>
<feature type="transmembrane region" description="Helical" evidence="10">
    <location>
        <begin position="133"/>
        <end position="155"/>
    </location>
</feature>
<feature type="transmembrane region" description="Helical" evidence="10">
    <location>
        <begin position="15"/>
        <end position="35"/>
    </location>
</feature>
<dbReference type="NCBIfam" id="TIGR00797">
    <property type="entry name" value="matE"/>
    <property type="match status" value="1"/>
</dbReference>
<feature type="transmembrane region" description="Helical" evidence="10">
    <location>
        <begin position="91"/>
        <end position="113"/>
    </location>
</feature>
<organism evidence="11">
    <name type="scientific">Pseudoalteromonas prydzensis</name>
    <dbReference type="NCBI Taxonomy" id="182141"/>
    <lineage>
        <taxon>Bacteria</taxon>
        <taxon>Pseudomonadati</taxon>
        <taxon>Pseudomonadota</taxon>
        <taxon>Gammaproteobacteria</taxon>
        <taxon>Alteromonadales</taxon>
        <taxon>Pseudoalteromonadaceae</taxon>
        <taxon>Pseudoalteromonas</taxon>
    </lineage>
</organism>
<sequence length="463" mass="50255">MQGQNLTSGPIPKQLWSLAWPMMLSMFFHSLYNLVDAFWVAKISASAIAAVSISQIILFIMISLAMGISVGTSVLVGQNIGAKKIAVAERVLGQGFLLTIIAALLFTLFIFSFRNEFLIISGAVGDILPLATPYFTVITAGSILTFLMMMISISYNAQGDNFTMTKLFALSTMINMVLDPIFIFGYAGFPALGIAGAAYATLISQAVFIVLALRLLMKPTMMVPLHLKYLQLSWSSVKKVIDIGLPASLNQVLNPLGFSALMFLVSATFLEAGAAAFAIGFRIEFFAFIPAIGFGFAAMSMIGQNIGAGNHDRVRAVLNVSVRYGSGSALLFSLLVLIFAPYIVAIFTADPLVTEYALQYFRIVPLGYLFFAVAFIEASIFQGIGRSWPGFWITFARIGLSLVISFITINVFALAIWTVWIAIVVGSVIASLFGLLWLKRALTSAQQEEQQPDRNLGTEEALP</sequence>
<dbReference type="GO" id="GO:0006811">
    <property type="term" value="P:monoatomic ion transport"/>
    <property type="evidence" value="ECO:0007669"/>
    <property type="project" value="UniProtKB-KW"/>
</dbReference>
<evidence type="ECO:0000256" key="1">
    <source>
        <dbReference type="ARBA" id="ARBA00004429"/>
    </source>
</evidence>
<dbReference type="Pfam" id="PF01554">
    <property type="entry name" value="MatE"/>
    <property type="match status" value="2"/>
</dbReference>
<dbReference type="Proteomes" id="UP000886188">
    <property type="component" value="Unassembled WGS sequence"/>
</dbReference>
<dbReference type="GO" id="GO:0042910">
    <property type="term" value="F:xenobiotic transmembrane transporter activity"/>
    <property type="evidence" value="ECO:0007669"/>
    <property type="project" value="InterPro"/>
</dbReference>
<dbReference type="GO" id="GO:0005886">
    <property type="term" value="C:plasma membrane"/>
    <property type="evidence" value="ECO:0007669"/>
    <property type="project" value="UniProtKB-SubCell"/>
</dbReference>
<comment type="subcellular location">
    <subcellularLocation>
        <location evidence="1">Cell inner membrane</location>
        <topology evidence="1">Multi-pass membrane protein</topology>
    </subcellularLocation>
</comment>
<keyword evidence="6 10" id="KW-1133">Transmembrane helix</keyword>
<dbReference type="PANTHER" id="PTHR43298:SF2">
    <property type="entry name" value="FMN_FAD EXPORTER YEEO-RELATED"/>
    <property type="match status" value="1"/>
</dbReference>
<evidence type="ECO:0000256" key="5">
    <source>
        <dbReference type="ARBA" id="ARBA00022692"/>
    </source>
</evidence>
<accession>A0A7V1CY09</accession>
<dbReference type="AlphaFoldDB" id="A0A7V1CY09"/>
<dbReference type="GO" id="GO:0015297">
    <property type="term" value="F:antiporter activity"/>
    <property type="evidence" value="ECO:0007669"/>
    <property type="project" value="UniProtKB-KW"/>
</dbReference>
<keyword evidence="3" id="KW-0050">Antiport</keyword>
<keyword evidence="7" id="KW-0406">Ion transport</keyword>
<keyword evidence="2" id="KW-0813">Transport</keyword>
<protein>
    <recommendedName>
        <fullName evidence="9">Multidrug-efflux transporter</fullName>
    </recommendedName>
</protein>
<evidence type="ECO:0000313" key="11">
    <source>
        <dbReference type="EMBL" id="HEA16255.1"/>
    </source>
</evidence>
<dbReference type="InterPro" id="IPR050222">
    <property type="entry name" value="MATE_MdtK"/>
</dbReference>
<feature type="transmembrane region" description="Helical" evidence="10">
    <location>
        <begin position="256"/>
        <end position="279"/>
    </location>
</feature>
<evidence type="ECO:0000256" key="7">
    <source>
        <dbReference type="ARBA" id="ARBA00023065"/>
    </source>
</evidence>
<evidence type="ECO:0000256" key="8">
    <source>
        <dbReference type="ARBA" id="ARBA00023136"/>
    </source>
</evidence>
<name>A0A7V1CY09_9GAMM</name>
<dbReference type="PANTHER" id="PTHR43298">
    <property type="entry name" value="MULTIDRUG RESISTANCE PROTEIN NORM-RELATED"/>
    <property type="match status" value="1"/>
</dbReference>
<dbReference type="InterPro" id="IPR002528">
    <property type="entry name" value="MATE_fam"/>
</dbReference>
<dbReference type="InterPro" id="IPR048279">
    <property type="entry name" value="MdtK-like"/>
</dbReference>
<evidence type="ECO:0000256" key="10">
    <source>
        <dbReference type="SAM" id="Phobius"/>
    </source>
</evidence>
<proteinExistence type="predicted"/>
<evidence type="ECO:0000256" key="6">
    <source>
        <dbReference type="ARBA" id="ARBA00022989"/>
    </source>
</evidence>
<keyword evidence="5 10" id="KW-0812">Transmembrane</keyword>
<evidence type="ECO:0000256" key="3">
    <source>
        <dbReference type="ARBA" id="ARBA00022449"/>
    </source>
</evidence>
<comment type="caution">
    <text evidence="11">The sequence shown here is derived from an EMBL/GenBank/DDBJ whole genome shotgun (WGS) entry which is preliminary data.</text>
</comment>
<evidence type="ECO:0000256" key="4">
    <source>
        <dbReference type="ARBA" id="ARBA00022475"/>
    </source>
</evidence>
<feature type="transmembrane region" description="Helical" evidence="10">
    <location>
        <begin position="47"/>
        <end position="70"/>
    </location>
</feature>
<dbReference type="EMBL" id="DRGM01000079">
    <property type="protein sequence ID" value="HEA16255.1"/>
    <property type="molecule type" value="Genomic_DNA"/>
</dbReference>
<reference evidence="11" key="1">
    <citation type="journal article" date="2020" name="mSystems">
        <title>Genome- and Community-Level Interaction Insights into Carbon Utilization and Element Cycling Functions of Hydrothermarchaeota in Hydrothermal Sediment.</title>
        <authorList>
            <person name="Zhou Z."/>
            <person name="Liu Y."/>
            <person name="Xu W."/>
            <person name="Pan J."/>
            <person name="Luo Z.H."/>
            <person name="Li M."/>
        </authorList>
    </citation>
    <scope>NUCLEOTIDE SEQUENCE [LARGE SCALE GENOMIC DNA]</scope>
    <source>
        <strain evidence="11">HyVt-346</strain>
    </source>
</reference>